<dbReference type="Proteomes" id="UP001177023">
    <property type="component" value="Unassembled WGS sequence"/>
</dbReference>
<dbReference type="AlphaFoldDB" id="A0AA36DDN6"/>
<evidence type="ECO:0000313" key="4">
    <source>
        <dbReference type="EMBL" id="CAJ0584338.1"/>
    </source>
</evidence>
<keyword evidence="3" id="KW-0143">Chaperone</keyword>
<keyword evidence="5" id="KW-1185">Reference proteome</keyword>
<dbReference type="InterPro" id="IPR030482">
    <property type="entry name" value="PDRG1"/>
</dbReference>
<keyword evidence="2" id="KW-0963">Cytoplasm</keyword>
<evidence type="ECO:0000256" key="2">
    <source>
        <dbReference type="ARBA" id="ARBA00022490"/>
    </source>
</evidence>
<dbReference type="PANTHER" id="PTHR21162:SF0">
    <property type="entry name" value="P53 AND DNA DAMAGE-REGULATED PROTEIN 1"/>
    <property type="match status" value="1"/>
</dbReference>
<comment type="caution">
    <text evidence="4">The sequence shown here is derived from an EMBL/GenBank/DDBJ whole genome shotgun (WGS) entry which is preliminary data.</text>
</comment>
<organism evidence="4 5">
    <name type="scientific">Mesorhabditis spiculigera</name>
    <dbReference type="NCBI Taxonomy" id="96644"/>
    <lineage>
        <taxon>Eukaryota</taxon>
        <taxon>Metazoa</taxon>
        <taxon>Ecdysozoa</taxon>
        <taxon>Nematoda</taxon>
        <taxon>Chromadorea</taxon>
        <taxon>Rhabditida</taxon>
        <taxon>Rhabditina</taxon>
        <taxon>Rhabditomorpha</taxon>
        <taxon>Rhabditoidea</taxon>
        <taxon>Rhabditidae</taxon>
        <taxon>Mesorhabditinae</taxon>
        <taxon>Mesorhabditis</taxon>
    </lineage>
</organism>
<evidence type="ECO:0000256" key="1">
    <source>
        <dbReference type="ARBA" id="ARBA00004496"/>
    </source>
</evidence>
<comment type="subcellular location">
    <subcellularLocation>
        <location evidence="1">Cytoplasm</location>
    </subcellularLocation>
</comment>
<reference evidence="4" key="1">
    <citation type="submission" date="2023-06" db="EMBL/GenBank/DDBJ databases">
        <authorList>
            <person name="Delattre M."/>
        </authorList>
    </citation>
    <scope>NUCLEOTIDE SEQUENCE</scope>
    <source>
        <strain evidence="4">AF72</strain>
    </source>
</reference>
<feature type="non-terminal residue" evidence="4">
    <location>
        <position position="127"/>
    </location>
</feature>
<dbReference type="EMBL" id="CATQJA010002691">
    <property type="protein sequence ID" value="CAJ0584338.1"/>
    <property type="molecule type" value="Genomic_DNA"/>
</dbReference>
<evidence type="ECO:0008006" key="6">
    <source>
        <dbReference type="Google" id="ProtNLM"/>
    </source>
</evidence>
<gene>
    <name evidence="4" type="ORF">MSPICULIGERA_LOCUS22397</name>
</gene>
<accession>A0AA36DDN6</accession>
<protein>
    <recommendedName>
        <fullName evidence="6">P53 and DNA damage-regulated protein 1</fullName>
    </recommendedName>
</protein>
<evidence type="ECO:0000313" key="5">
    <source>
        <dbReference type="Proteomes" id="UP001177023"/>
    </source>
</evidence>
<dbReference type="CDD" id="cd22860">
    <property type="entry name" value="PDRG1"/>
    <property type="match status" value="1"/>
</dbReference>
<dbReference type="GO" id="GO:0005737">
    <property type="term" value="C:cytoplasm"/>
    <property type="evidence" value="ECO:0007669"/>
    <property type="project" value="UniProtKB-SubCell"/>
</dbReference>
<sequence length="127" mass="14922">MERDKPALEETDHAKLVRMQFLAHRVADQKRALVELDERRQKMREAERITSRSKEKKTYVCMGDSLFIQCPTPVMMAILKDDRKTIEKTIEDTRQYIKEQVDDLLKLEGRADLSTRGFNLKPINEEA</sequence>
<name>A0AA36DDN6_9BILA</name>
<proteinExistence type="predicted"/>
<dbReference type="PANTHER" id="PTHR21162">
    <property type="entry name" value="P53 AND DNA DAMAGE-REGULATED PROTEIN"/>
    <property type="match status" value="1"/>
</dbReference>
<evidence type="ECO:0000256" key="3">
    <source>
        <dbReference type="ARBA" id="ARBA00023186"/>
    </source>
</evidence>